<name>A0ABQ6E0P7_9GAMM</name>
<dbReference type="RefSeq" id="WP_284203906.1">
    <property type="nucleotide sequence ID" value="NZ_BSPQ01000005.1"/>
</dbReference>
<dbReference type="InterPro" id="IPR012451">
    <property type="entry name" value="DUF1656"/>
</dbReference>
<evidence type="ECO:0000256" key="1">
    <source>
        <dbReference type="ARBA" id="ARBA00022475"/>
    </source>
</evidence>
<dbReference type="Pfam" id="PF07869">
    <property type="entry name" value="DUF1656"/>
    <property type="match status" value="1"/>
</dbReference>
<feature type="transmembrane region" description="Helical" evidence="5">
    <location>
        <begin position="13"/>
        <end position="37"/>
    </location>
</feature>
<dbReference type="EMBL" id="BSPQ01000005">
    <property type="protein sequence ID" value="GLS90788.1"/>
    <property type="molecule type" value="Genomic_DNA"/>
</dbReference>
<accession>A0ABQ6E0P7</accession>
<comment type="caution">
    <text evidence="6">The sequence shown here is derived from an EMBL/GenBank/DDBJ whole genome shotgun (WGS) entry which is preliminary data.</text>
</comment>
<reference evidence="7" key="1">
    <citation type="journal article" date="2019" name="Int. J. Syst. Evol. Microbiol.">
        <title>The Global Catalogue of Microorganisms (GCM) 10K type strain sequencing project: providing services to taxonomists for standard genome sequencing and annotation.</title>
        <authorList>
            <consortium name="The Broad Institute Genomics Platform"/>
            <consortium name="The Broad Institute Genome Sequencing Center for Infectious Disease"/>
            <person name="Wu L."/>
            <person name="Ma J."/>
        </authorList>
    </citation>
    <scope>NUCLEOTIDE SEQUENCE [LARGE SCALE GENOMIC DNA]</scope>
    <source>
        <strain evidence="7">NBRC 103166</strain>
    </source>
</reference>
<keyword evidence="3 5" id="KW-1133">Transmembrane helix</keyword>
<evidence type="ECO:0000256" key="5">
    <source>
        <dbReference type="SAM" id="Phobius"/>
    </source>
</evidence>
<protein>
    <submittedName>
        <fullName evidence="6">DUF1656 domain-containing protein</fullName>
    </submittedName>
</protein>
<proteinExistence type="predicted"/>
<keyword evidence="2 5" id="KW-0812">Transmembrane</keyword>
<keyword evidence="4 5" id="KW-0472">Membrane</keyword>
<evidence type="ECO:0000256" key="3">
    <source>
        <dbReference type="ARBA" id="ARBA00022989"/>
    </source>
</evidence>
<evidence type="ECO:0000256" key="4">
    <source>
        <dbReference type="ARBA" id="ARBA00023136"/>
    </source>
</evidence>
<keyword evidence="1" id="KW-1003">Cell membrane</keyword>
<feature type="transmembrane region" description="Helical" evidence="5">
    <location>
        <begin position="44"/>
        <end position="67"/>
    </location>
</feature>
<evidence type="ECO:0000313" key="6">
    <source>
        <dbReference type="EMBL" id="GLS90788.1"/>
    </source>
</evidence>
<sequence length="70" mass="7702">MTTMPHELIFGEIYLPPLLFVVALAYILTSIVSAISVKFGLHRYIAVPAIAELSILIIFTGLIGRFISII</sequence>
<evidence type="ECO:0000313" key="7">
    <source>
        <dbReference type="Proteomes" id="UP001157353"/>
    </source>
</evidence>
<keyword evidence="7" id="KW-1185">Reference proteome</keyword>
<organism evidence="6 7">
    <name type="scientific">Psychromonas marina</name>
    <dbReference type="NCBI Taxonomy" id="88364"/>
    <lineage>
        <taxon>Bacteria</taxon>
        <taxon>Pseudomonadati</taxon>
        <taxon>Pseudomonadota</taxon>
        <taxon>Gammaproteobacteria</taxon>
        <taxon>Alteromonadales</taxon>
        <taxon>Psychromonadaceae</taxon>
        <taxon>Psychromonas</taxon>
    </lineage>
</organism>
<gene>
    <name evidence="6" type="ORF">GCM10007916_18550</name>
</gene>
<dbReference type="Proteomes" id="UP001157353">
    <property type="component" value="Unassembled WGS sequence"/>
</dbReference>
<evidence type="ECO:0000256" key="2">
    <source>
        <dbReference type="ARBA" id="ARBA00022692"/>
    </source>
</evidence>